<keyword evidence="3" id="KW-1185">Reference proteome</keyword>
<dbReference type="SUPFAM" id="SSF53335">
    <property type="entry name" value="S-adenosyl-L-methionine-dependent methyltransferases"/>
    <property type="match status" value="1"/>
</dbReference>
<accession>A0AAX6FIZ5</accession>
<gene>
    <name evidence="2" type="ORF">M6B38_416195</name>
</gene>
<feature type="domain" description="Methyltransferase" evidence="1">
    <location>
        <begin position="134"/>
        <end position="314"/>
    </location>
</feature>
<dbReference type="InterPro" id="IPR029063">
    <property type="entry name" value="SAM-dependent_MTases_sf"/>
</dbReference>
<organism evidence="2 3">
    <name type="scientific">Iris pallida</name>
    <name type="common">Sweet iris</name>
    <dbReference type="NCBI Taxonomy" id="29817"/>
    <lineage>
        <taxon>Eukaryota</taxon>
        <taxon>Viridiplantae</taxon>
        <taxon>Streptophyta</taxon>
        <taxon>Embryophyta</taxon>
        <taxon>Tracheophyta</taxon>
        <taxon>Spermatophyta</taxon>
        <taxon>Magnoliopsida</taxon>
        <taxon>Liliopsida</taxon>
        <taxon>Asparagales</taxon>
        <taxon>Iridaceae</taxon>
        <taxon>Iridoideae</taxon>
        <taxon>Irideae</taxon>
        <taxon>Iris</taxon>
    </lineage>
</organism>
<protein>
    <submittedName>
        <fullName evidence="2">Protein RRNAD1 isoform X1</fullName>
    </submittedName>
</protein>
<dbReference type="Proteomes" id="UP001140949">
    <property type="component" value="Unassembled WGS sequence"/>
</dbReference>
<sequence>MPREHINAPAMATPTRSYTCSAAAETLEWMNAIADFLRPFKPLIDAHVVNFFKDRLWELVDEQWMDCLKLEPVENLINIPSGLVQDYWPASLKEFVLTLRSLALPREQKLPHSIMPDMRVAPLGSVLSQGMNLKKKHEVEVLAAVVNAIALDVGTETVIDVGSGQGYLAQALSFEYQLSVIAIDASLHHSTVTCARAERVRKHYAAKLRKSQYGNIHLKVPCAVTCKVLSSDSLTAIGTSYGENIEQVDSLGSPKLDSRKSSASCHSVDTGSAFVLAGLHACGDLSVNMLRTFVDCWQAKALISVGCCYNLLSEACSENASTSCGFPMSNAATLSFSNLGKNACDLACQSAERWKSLTQDAALQNFDLHAFRAAFQMVLYKYFPEVLILSPSIGRQGKALRRQQCRRAIESQLGAEIRDFPSVRDSAKVQISDTCHDDVNRKAPTDVSCTSSETVLHSRFHTNVGCKEYQSSRKSDKYTLFKEFSESGLGRLSLCPPKEINFLEIWKESQLFYELVGPYWSLRAALGQLLETYILLDRLLFLQEQGNSVEAFLFPIFDPTVSPRNVAIIARKTGKDRLPV</sequence>
<evidence type="ECO:0000313" key="3">
    <source>
        <dbReference type="Proteomes" id="UP001140949"/>
    </source>
</evidence>
<name>A0AAX6FIZ5_IRIPA</name>
<dbReference type="EMBL" id="JANAVB010028200">
    <property type="protein sequence ID" value="KAJ6816346.1"/>
    <property type="molecule type" value="Genomic_DNA"/>
</dbReference>
<dbReference type="InterPro" id="IPR052220">
    <property type="entry name" value="METTL25"/>
</dbReference>
<dbReference type="PANTHER" id="PTHR12496">
    <property type="entry name" value="CGI-41 METHYLTRANSFERASE"/>
    <property type="match status" value="1"/>
</dbReference>
<dbReference type="InterPro" id="IPR025714">
    <property type="entry name" value="Methyltranfer_dom"/>
</dbReference>
<evidence type="ECO:0000259" key="1">
    <source>
        <dbReference type="Pfam" id="PF13679"/>
    </source>
</evidence>
<dbReference type="PANTHER" id="PTHR12496:SF0">
    <property type="entry name" value="METHYLTRANSFERASE DOMAIN-CONTAINING PROTEIN"/>
    <property type="match status" value="1"/>
</dbReference>
<reference evidence="2" key="2">
    <citation type="submission" date="2023-04" db="EMBL/GenBank/DDBJ databases">
        <authorList>
            <person name="Bruccoleri R.E."/>
            <person name="Oakeley E.J."/>
            <person name="Faust A.-M."/>
            <person name="Dessus-Babus S."/>
            <person name="Altorfer M."/>
            <person name="Burckhardt D."/>
            <person name="Oertli M."/>
            <person name="Naumann U."/>
            <person name="Petersen F."/>
            <person name="Wong J."/>
        </authorList>
    </citation>
    <scope>NUCLEOTIDE SEQUENCE</scope>
    <source>
        <strain evidence="2">GSM-AAB239-AS_SAM_17_03QT</strain>
        <tissue evidence="2">Leaf</tissue>
    </source>
</reference>
<comment type="caution">
    <text evidence="2">The sequence shown here is derived from an EMBL/GenBank/DDBJ whole genome shotgun (WGS) entry which is preliminary data.</text>
</comment>
<reference evidence="2" key="1">
    <citation type="journal article" date="2023" name="GigaByte">
        <title>Genome assembly of the bearded iris, Iris pallida Lam.</title>
        <authorList>
            <person name="Bruccoleri R.E."/>
            <person name="Oakeley E.J."/>
            <person name="Faust A.M.E."/>
            <person name="Altorfer M."/>
            <person name="Dessus-Babus S."/>
            <person name="Burckhardt D."/>
            <person name="Oertli M."/>
            <person name="Naumann U."/>
            <person name="Petersen F."/>
            <person name="Wong J."/>
        </authorList>
    </citation>
    <scope>NUCLEOTIDE SEQUENCE</scope>
    <source>
        <strain evidence="2">GSM-AAB239-AS_SAM_17_03QT</strain>
    </source>
</reference>
<proteinExistence type="predicted"/>
<dbReference type="AlphaFoldDB" id="A0AAX6FIZ5"/>
<evidence type="ECO:0000313" key="2">
    <source>
        <dbReference type="EMBL" id="KAJ6816346.1"/>
    </source>
</evidence>
<dbReference type="Pfam" id="PF13679">
    <property type="entry name" value="Methyltransf_32"/>
    <property type="match status" value="1"/>
</dbReference>